<dbReference type="AlphaFoldDB" id="A0A850Q6Z5"/>
<keyword evidence="2" id="KW-0812">Transmembrane</keyword>
<dbReference type="EMBL" id="JABCJE010000009">
    <property type="protein sequence ID" value="NVO24896.1"/>
    <property type="molecule type" value="Genomic_DNA"/>
</dbReference>
<evidence type="ECO:0000313" key="3">
    <source>
        <dbReference type="EMBL" id="NVO24896.1"/>
    </source>
</evidence>
<dbReference type="SUPFAM" id="SSF141571">
    <property type="entry name" value="Pentapeptide repeat-like"/>
    <property type="match status" value="2"/>
</dbReference>
<dbReference type="RefSeq" id="WP_177158502.1">
    <property type="nucleotide sequence ID" value="NZ_JABCJE010000009.1"/>
</dbReference>
<evidence type="ECO:0000256" key="1">
    <source>
        <dbReference type="ARBA" id="ARBA00022737"/>
    </source>
</evidence>
<organism evidence="3 4">
    <name type="scientific">Donghicola mangrovi</name>
    <dbReference type="NCBI Taxonomy" id="2729614"/>
    <lineage>
        <taxon>Bacteria</taxon>
        <taxon>Pseudomonadati</taxon>
        <taxon>Pseudomonadota</taxon>
        <taxon>Alphaproteobacteria</taxon>
        <taxon>Rhodobacterales</taxon>
        <taxon>Roseobacteraceae</taxon>
        <taxon>Donghicola</taxon>
    </lineage>
</organism>
<name>A0A850Q6Z5_9RHOB</name>
<feature type="transmembrane region" description="Helical" evidence="2">
    <location>
        <begin position="220"/>
        <end position="240"/>
    </location>
</feature>
<dbReference type="Proteomes" id="UP000592216">
    <property type="component" value="Unassembled WGS sequence"/>
</dbReference>
<proteinExistence type="predicted"/>
<dbReference type="Gene3D" id="2.160.20.80">
    <property type="entry name" value="E3 ubiquitin-protein ligase SopA"/>
    <property type="match status" value="2"/>
</dbReference>
<comment type="caution">
    <text evidence="3">The sequence shown here is derived from an EMBL/GenBank/DDBJ whole genome shotgun (WGS) entry which is preliminary data.</text>
</comment>
<protein>
    <submittedName>
        <fullName evidence="3">Pentapeptide repeat-containing protein</fullName>
    </submittedName>
</protein>
<evidence type="ECO:0000313" key="4">
    <source>
        <dbReference type="Proteomes" id="UP000592216"/>
    </source>
</evidence>
<feature type="transmembrane region" description="Helical" evidence="2">
    <location>
        <begin position="79"/>
        <end position="100"/>
    </location>
</feature>
<feature type="transmembrane region" description="Helical" evidence="2">
    <location>
        <begin position="40"/>
        <end position="59"/>
    </location>
</feature>
<keyword evidence="1" id="KW-0677">Repeat</keyword>
<keyword evidence="2" id="KW-1133">Transmembrane helix</keyword>
<dbReference type="Pfam" id="PF00805">
    <property type="entry name" value="Pentapeptide"/>
    <property type="match status" value="4"/>
</dbReference>
<dbReference type="PANTHER" id="PTHR47485">
    <property type="entry name" value="THYLAKOID LUMENAL 17.4 KDA PROTEIN, CHLOROPLASTIC"/>
    <property type="match status" value="1"/>
</dbReference>
<keyword evidence="2" id="KW-0472">Membrane</keyword>
<feature type="transmembrane region" description="Helical" evidence="2">
    <location>
        <begin position="160"/>
        <end position="181"/>
    </location>
</feature>
<dbReference type="PANTHER" id="PTHR47485:SF1">
    <property type="entry name" value="THYLAKOID LUMENAL 17.4 KDA PROTEIN, CHLOROPLASTIC"/>
    <property type="match status" value="1"/>
</dbReference>
<dbReference type="InterPro" id="IPR001646">
    <property type="entry name" value="5peptide_repeat"/>
</dbReference>
<accession>A0A850Q6Z5</accession>
<feature type="transmembrane region" description="Helical" evidence="2">
    <location>
        <begin position="187"/>
        <end position="208"/>
    </location>
</feature>
<reference evidence="3 4" key="1">
    <citation type="submission" date="2020-04" db="EMBL/GenBank/DDBJ databases">
        <title>Donghicola sp., a member of the Rhodobacteraceae family isolated from mangrove forest in Thailand.</title>
        <authorList>
            <person name="Charoenyingcharoen P."/>
            <person name="Yukphan P."/>
        </authorList>
    </citation>
    <scope>NUCLEOTIDE SEQUENCE [LARGE SCALE GENOMIC DNA]</scope>
    <source>
        <strain evidence="3 4">B5-SW-15</strain>
    </source>
</reference>
<gene>
    <name evidence="3" type="ORF">HJ536_16185</name>
</gene>
<sequence>MPPSRLSLRRIRNRQARSSQPEATDAQIARIDALTATGRTNWFALLAYLAFVIVTTLGVEDVDFFVDSRQTQLPIVGVSIPTFSFFIFAPVLGAALYVYLHLHIRKVTEALGKPPLGPPPLLDGTPIETHIKPWLLNDFVLRQRRDGAVSARPLDTLSWLTTWALVWFAGPFVLGLMWWRGWPAHNLLMSAINALCLMVAIYASALSWTKMRSDAGRRMTPGVIFTSAVCGLLCLPVAWLTAANSKGIAEWVIAYDKSADGSTRTWAERQEAWVRNKSDDPERTIYDKIRIWSWDNGTELLQLDSPDLSEAPLSVLPPEHADLNTARHRYRVQWCQRYGLTPEVCGGNPVNSDDTTNALWQARQTWCAETGLTDCGTYFAALEDDFTKREWPAYRSSVVAYIGKPNLSGKDLRAAILNNADLSGVDFGGANLKLADLKGGNLERANLSEANMDGAELDFAKLTGANLGKAKMKEANLSHASMEGANFSGADMEKAVITLANLEGADLSWAYLEKVNFSEANLEEAKFEPAYLAEASFEGARMERASFRGAYLEGADLGFSHMEGANFSGAKMKGAYLDWAHMEMANFSGADLERATLDHAKMEGAVLNLSALIGTEDEPLILEYTDLRAVINTGGALRFVDLRPAIFDADTDFRNSFGDATATLPDNVERPCQWASERLSHAEFYARWKGWLEAAPSRPVTEEGNEKWDIIAPDEWKEVVAAPPPTGCSWHE</sequence>
<evidence type="ECO:0000256" key="2">
    <source>
        <dbReference type="SAM" id="Phobius"/>
    </source>
</evidence>